<evidence type="ECO:0000313" key="2">
    <source>
        <dbReference type="EMBL" id="KAB2613394.1"/>
    </source>
</evidence>
<gene>
    <name evidence="2" type="ORF">D8674_035710</name>
</gene>
<reference evidence="2 3" key="3">
    <citation type="submission" date="2019-11" db="EMBL/GenBank/DDBJ databases">
        <title>A de novo genome assembly of a pear dwarfing rootstock.</title>
        <authorList>
            <person name="Wang F."/>
            <person name="Wang J."/>
            <person name="Li S."/>
            <person name="Zhang Y."/>
            <person name="Fang M."/>
            <person name="Ma L."/>
            <person name="Zhao Y."/>
            <person name="Jiang S."/>
        </authorList>
    </citation>
    <scope>NUCLEOTIDE SEQUENCE [LARGE SCALE GENOMIC DNA]</scope>
    <source>
        <strain evidence="2">S2</strain>
        <tissue evidence="2">Leaf</tissue>
    </source>
</reference>
<accession>A0A5N5GRM1</accession>
<reference evidence="2 3" key="1">
    <citation type="submission" date="2019-09" db="EMBL/GenBank/DDBJ databases">
        <authorList>
            <person name="Ou C."/>
        </authorList>
    </citation>
    <scope>NUCLEOTIDE SEQUENCE [LARGE SCALE GENOMIC DNA]</scope>
    <source>
        <strain evidence="2">S2</strain>
        <tissue evidence="2">Leaf</tissue>
    </source>
</reference>
<protein>
    <submittedName>
        <fullName evidence="2">Uncharacterized protein</fullName>
    </submittedName>
</protein>
<sequence>MVKKSTKGSPNSSAAVIVNGMKPSEKMQVTGGLTLLIEITASLSFMRRSQNGGKRFLLMASDAKETSWVASWLESGGRPSGMVSNQKSGKPSRELGPRHFRKRLWLNSVLTKVI</sequence>
<proteinExistence type="predicted"/>
<dbReference type="OrthoDB" id="1746206at2759"/>
<evidence type="ECO:0000313" key="3">
    <source>
        <dbReference type="Proteomes" id="UP000327157"/>
    </source>
</evidence>
<dbReference type="EMBL" id="SMOL01000458">
    <property type="protein sequence ID" value="KAB2613394.1"/>
    <property type="molecule type" value="Genomic_DNA"/>
</dbReference>
<name>A0A5N5GRM1_9ROSA</name>
<feature type="region of interest" description="Disordered" evidence="1">
    <location>
        <begin position="77"/>
        <end position="97"/>
    </location>
</feature>
<organism evidence="2 3">
    <name type="scientific">Pyrus ussuriensis x Pyrus communis</name>
    <dbReference type="NCBI Taxonomy" id="2448454"/>
    <lineage>
        <taxon>Eukaryota</taxon>
        <taxon>Viridiplantae</taxon>
        <taxon>Streptophyta</taxon>
        <taxon>Embryophyta</taxon>
        <taxon>Tracheophyta</taxon>
        <taxon>Spermatophyta</taxon>
        <taxon>Magnoliopsida</taxon>
        <taxon>eudicotyledons</taxon>
        <taxon>Gunneridae</taxon>
        <taxon>Pentapetalae</taxon>
        <taxon>rosids</taxon>
        <taxon>fabids</taxon>
        <taxon>Rosales</taxon>
        <taxon>Rosaceae</taxon>
        <taxon>Amygdaloideae</taxon>
        <taxon>Maleae</taxon>
        <taxon>Pyrus</taxon>
    </lineage>
</organism>
<evidence type="ECO:0000256" key="1">
    <source>
        <dbReference type="SAM" id="MobiDB-lite"/>
    </source>
</evidence>
<dbReference type="Proteomes" id="UP000327157">
    <property type="component" value="Chromosome 9"/>
</dbReference>
<comment type="caution">
    <text evidence="2">The sequence shown here is derived from an EMBL/GenBank/DDBJ whole genome shotgun (WGS) entry which is preliminary data.</text>
</comment>
<keyword evidence="3" id="KW-1185">Reference proteome</keyword>
<reference evidence="3" key="2">
    <citation type="submission" date="2019-10" db="EMBL/GenBank/DDBJ databases">
        <title>A de novo genome assembly of a pear dwarfing rootstock.</title>
        <authorList>
            <person name="Wang F."/>
            <person name="Wang J."/>
            <person name="Li S."/>
            <person name="Zhang Y."/>
            <person name="Fang M."/>
            <person name="Ma L."/>
            <person name="Zhao Y."/>
            <person name="Jiang S."/>
        </authorList>
    </citation>
    <scope>NUCLEOTIDE SEQUENCE [LARGE SCALE GENOMIC DNA]</scope>
</reference>
<dbReference type="AlphaFoldDB" id="A0A5N5GRM1"/>